<evidence type="ECO:0000256" key="6">
    <source>
        <dbReference type="SAM" id="Phobius"/>
    </source>
</evidence>
<keyword evidence="2 6" id="KW-0812">Transmembrane</keyword>
<feature type="transmembrane region" description="Helical" evidence="6">
    <location>
        <begin position="255"/>
        <end position="281"/>
    </location>
</feature>
<dbReference type="PANTHER" id="PTHR33048">
    <property type="entry name" value="PTH11-LIKE INTEGRAL MEMBRANE PROTEIN (AFU_ORTHOLOGUE AFUA_5G11245)"/>
    <property type="match status" value="1"/>
</dbReference>
<feature type="transmembrane region" description="Helical" evidence="6">
    <location>
        <begin position="223"/>
        <end position="243"/>
    </location>
</feature>
<evidence type="ECO:0000256" key="5">
    <source>
        <dbReference type="ARBA" id="ARBA00038359"/>
    </source>
</evidence>
<keyword evidence="3 6" id="KW-1133">Transmembrane helix</keyword>
<gene>
    <name evidence="8" type="ORF">EV356DRAFT_12643</name>
</gene>
<dbReference type="OrthoDB" id="444631at2759"/>
<evidence type="ECO:0000256" key="3">
    <source>
        <dbReference type="ARBA" id="ARBA00022989"/>
    </source>
</evidence>
<keyword evidence="4 6" id="KW-0472">Membrane</keyword>
<dbReference type="EMBL" id="ML991780">
    <property type="protein sequence ID" value="KAF2237315.1"/>
    <property type="molecule type" value="Genomic_DNA"/>
</dbReference>
<reference evidence="8" key="1">
    <citation type="journal article" date="2020" name="Stud. Mycol.">
        <title>101 Dothideomycetes genomes: a test case for predicting lifestyles and emergence of pathogens.</title>
        <authorList>
            <person name="Haridas S."/>
            <person name="Albert R."/>
            <person name="Binder M."/>
            <person name="Bloem J."/>
            <person name="Labutti K."/>
            <person name="Salamov A."/>
            <person name="Andreopoulos B."/>
            <person name="Baker S."/>
            <person name="Barry K."/>
            <person name="Bills G."/>
            <person name="Bluhm B."/>
            <person name="Cannon C."/>
            <person name="Castanera R."/>
            <person name="Culley D."/>
            <person name="Daum C."/>
            <person name="Ezra D."/>
            <person name="Gonzalez J."/>
            <person name="Henrissat B."/>
            <person name="Kuo A."/>
            <person name="Liang C."/>
            <person name="Lipzen A."/>
            <person name="Lutzoni F."/>
            <person name="Magnuson J."/>
            <person name="Mondo S."/>
            <person name="Nolan M."/>
            <person name="Ohm R."/>
            <person name="Pangilinan J."/>
            <person name="Park H.-J."/>
            <person name="Ramirez L."/>
            <person name="Alfaro M."/>
            <person name="Sun H."/>
            <person name="Tritt A."/>
            <person name="Yoshinaga Y."/>
            <person name="Zwiers L.-H."/>
            <person name="Turgeon B."/>
            <person name="Goodwin S."/>
            <person name="Spatafora J."/>
            <person name="Crous P."/>
            <person name="Grigoriev I."/>
        </authorList>
    </citation>
    <scope>NUCLEOTIDE SEQUENCE</scope>
    <source>
        <strain evidence="8">Tuck. ex Michener</strain>
    </source>
</reference>
<proteinExistence type="inferred from homology"/>
<dbReference type="Proteomes" id="UP000800092">
    <property type="component" value="Unassembled WGS sequence"/>
</dbReference>
<evidence type="ECO:0000256" key="4">
    <source>
        <dbReference type="ARBA" id="ARBA00023136"/>
    </source>
</evidence>
<evidence type="ECO:0000256" key="2">
    <source>
        <dbReference type="ARBA" id="ARBA00022692"/>
    </source>
</evidence>
<dbReference type="PANTHER" id="PTHR33048:SF158">
    <property type="entry name" value="MEMBRANE PROTEIN PTH11-LIKE, PUTATIVE-RELATED"/>
    <property type="match status" value="1"/>
</dbReference>
<evidence type="ECO:0000259" key="7">
    <source>
        <dbReference type="Pfam" id="PF20684"/>
    </source>
</evidence>
<keyword evidence="9" id="KW-1185">Reference proteome</keyword>
<protein>
    <recommendedName>
        <fullName evidence="7">Rhodopsin domain-containing protein</fullName>
    </recommendedName>
</protein>
<dbReference type="Pfam" id="PF20684">
    <property type="entry name" value="Fung_rhodopsin"/>
    <property type="match status" value="1"/>
</dbReference>
<organism evidence="8 9">
    <name type="scientific">Viridothelium virens</name>
    <name type="common">Speckled blister lichen</name>
    <name type="synonym">Trypethelium virens</name>
    <dbReference type="NCBI Taxonomy" id="1048519"/>
    <lineage>
        <taxon>Eukaryota</taxon>
        <taxon>Fungi</taxon>
        <taxon>Dikarya</taxon>
        <taxon>Ascomycota</taxon>
        <taxon>Pezizomycotina</taxon>
        <taxon>Dothideomycetes</taxon>
        <taxon>Dothideomycetes incertae sedis</taxon>
        <taxon>Trypetheliales</taxon>
        <taxon>Trypetheliaceae</taxon>
        <taxon>Viridothelium</taxon>
    </lineage>
</organism>
<comment type="subcellular location">
    <subcellularLocation>
        <location evidence="1">Membrane</location>
        <topology evidence="1">Multi-pass membrane protein</topology>
    </subcellularLocation>
</comment>
<feature type="transmembrane region" description="Helical" evidence="6">
    <location>
        <begin position="65"/>
        <end position="87"/>
    </location>
</feature>
<evidence type="ECO:0000313" key="8">
    <source>
        <dbReference type="EMBL" id="KAF2237315.1"/>
    </source>
</evidence>
<comment type="similarity">
    <text evidence="5">Belongs to the SAT4 family.</text>
</comment>
<dbReference type="InterPro" id="IPR052337">
    <property type="entry name" value="SAT4-like"/>
</dbReference>
<dbReference type="InterPro" id="IPR049326">
    <property type="entry name" value="Rhodopsin_dom_fungi"/>
</dbReference>
<dbReference type="AlphaFoldDB" id="A0A6A6HGS2"/>
<name>A0A6A6HGS2_VIRVR</name>
<sequence>MANDPSKTPLQQNPAIPSNLNDPPTLAPAIIGTGVSLAVITNGVVAARLNANFHAARKLGWDDYFCILALLLTVAYTALSISFSRTARHEWDVPRSFLDPPFSQVTYAQTMVYGPSIFFARAAILALYFRVFSPKKTIRVLIYVGVITLLLVYITGLAILTAYCTPRRGGAWDSLLAQHCTPATSINAIVQSVVGIVSDIYILMLPLPVIYKLNLPSKTKAGIFAIFMSGIFALTATSLGLYYRVLNWKGTDRTWAAAKFVLCAFIENNVVIIVSCVPAVAPSWKAFIIRSATFLTPSSLRLSLRPVKRPGDVQSHHRVTGLTARSEDKSLSLELRTRLHNGEYLELSGRAWPEISNTVRAGPVDRSVQGNDITKSVRMDQRSETCL</sequence>
<accession>A0A6A6HGS2</accession>
<feature type="transmembrane region" description="Helical" evidence="6">
    <location>
        <begin position="140"/>
        <end position="163"/>
    </location>
</feature>
<feature type="transmembrane region" description="Helical" evidence="6">
    <location>
        <begin position="26"/>
        <end position="45"/>
    </location>
</feature>
<dbReference type="GO" id="GO:0016020">
    <property type="term" value="C:membrane"/>
    <property type="evidence" value="ECO:0007669"/>
    <property type="project" value="UniProtKB-SubCell"/>
</dbReference>
<feature type="transmembrane region" description="Helical" evidence="6">
    <location>
        <begin position="107"/>
        <end position="128"/>
    </location>
</feature>
<evidence type="ECO:0000256" key="1">
    <source>
        <dbReference type="ARBA" id="ARBA00004141"/>
    </source>
</evidence>
<feature type="transmembrane region" description="Helical" evidence="6">
    <location>
        <begin position="183"/>
        <end position="211"/>
    </location>
</feature>
<feature type="domain" description="Rhodopsin" evidence="7">
    <location>
        <begin position="47"/>
        <end position="283"/>
    </location>
</feature>
<evidence type="ECO:0000313" key="9">
    <source>
        <dbReference type="Proteomes" id="UP000800092"/>
    </source>
</evidence>